<keyword evidence="1" id="KW-0175">Coiled coil</keyword>
<evidence type="ECO:0000256" key="2">
    <source>
        <dbReference type="SAM" id="MobiDB-lite"/>
    </source>
</evidence>
<evidence type="ECO:0000313" key="3">
    <source>
        <dbReference type="EMBL" id="QBQ96293.1"/>
    </source>
</evidence>
<evidence type="ECO:0000256" key="1">
    <source>
        <dbReference type="SAM" id="Coils"/>
    </source>
</evidence>
<evidence type="ECO:0000313" key="4">
    <source>
        <dbReference type="Proteomes" id="UP000295727"/>
    </source>
</evidence>
<feature type="compositionally biased region" description="Polar residues" evidence="2">
    <location>
        <begin position="295"/>
        <end position="309"/>
    </location>
</feature>
<organism evidence="3 4">
    <name type="scientific">Paraburkholderia pallida</name>
    <dbReference type="NCBI Taxonomy" id="2547399"/>
    <lineage>
        <taxon>Bacteria</taxon>
        <taxon>Pseudomonadati</taxon>
        <taxon>Pseudomonadota</taxon>
        <taxon>Betaproteobacteria</taxon>
        <taxon>Burkholderiales</taxon>
        <taxon>Burkholderiaceae</taxon>
        <taxon>Paraburkholderia</taxon>
    </lineage>
</organism>
<protein>
    <submittedName>
        <fullName evidence="3">Uncharacterized protein</fullName>
    </submittedName>
</protein>
<proteinExistence type="predicted"/>
<feature type="compositionally biased region" description="Basic and acidic residues" evidence="2">
    <location>
        <begin position="260"/>
        <end position="272"/>
    </location>
</feature>
<accession>A0A4P7CRC8</accession>
<dbReference type="RefSeq" id="WP_134747403.1">
    <property type="nucleotide sequence ID" value="NZ_CP038148.1"/>
</dbReference>
<keyword evidence="4" id="KW-1185">Reference proteome</keyword>
<feature type="coiled-coil region" evidence="1">
    <location>
        <begin position="43"/>
        <end position="109"/>
    </location>
</feature>
<dbReference type="EMBL" id="CP038148">
    <property type="protein sequence ID" value="QBQ96293.1"/>
    <property type="molecule type" value="Genomic_DNA"/>
</dbReference>
<name>A0A4P7CRC8_9BURK</name>
<sequence>MKLLNFGRAQFSEADARKLNDLIHSPEGQRKLEEADKYRVERRAELKKRLDSLNATHDAAIDAAAAKRWEADRNLKELRERSQLQIREAEKANALAVAAVSALEQAKNKEYFDIRLELQASRDLRTDEYFVHIGNALSMINHFAKATPVHTGFWNVITGKPNIRMESNNKEVLAAMSLLREAQKKLEEMVLLPLSRSEIDDQLKAISREIRPTLDQFSQPYPILNADGDVELSSPRLRSYYALEAAGAATNDDTPPVQDANERRHARNKSEIGRFANGAPTIGDLGPRRVRGSRASGSTRHSAQGQLHSQELDDLE</sequence>
<reference evidence="3 4" key="1">
    <citation type="submission" date="2019-03" db="EMBL/GenBank/DDBJ databases">
        <title>Paraburkholderia sp. 7MH5, isolated from subtropical forest soil.</title>
        <authorList>
            <person name="Gao Z.-H."/>
            <person name="Qiu L.-H."/>
        </authorList>
    </citation>
    <scope>NUCLEOTIDE SEQUENCE [LARGE SCALE GENOMIC DNA]</scope>
    <source>
        <strain evidence="3 4">7MH5</strain>
    </source>
</reference>
<dbReference type="Proteomes" id="UP000295727">
    <property type="component" value="Chromosome 1"/>
</dbReference>
<feature type="region of interest" description="Disordered" evidence="2">
    <location>
        <begin position="248"/>
        <end position="316"/>
    </location>
</feature>
<dbReference type="KEGG" id="ppai:E1956_03305"/>
<dbReference type="AlphaFoldDB" id="A0A4P7CRC8"/>
<gene>
    <name evidence="3" type="ORF">E1956_03305</name>
</gene>